<feature type="domain" description="N-acetyltransferase" evidence="1">
    <location>
        <begin position="32"/>
        <end position="162"/>
    </location>
</feature>
<dbReference type="InterPro" id="IPR016181">
    <property type="entry name" value="Acyl_CoA_acyltransferase"/>
</dbReference>
<sequence>MPTGPKHSTTWVGPEHSRGAICPYLPIGEFTMLIRDAHAAESEALRQFLGDNGWGHRVGNSEYFAQLLANSQRTAVALLQGQIVGFARGISDGLSNGYLSMVVVAEQHQRRGIGRALVHWVTGDNPEITWVLRAGRPGAAEFFSSLGFEPSIITLERTRHRA</sequence>
<dbReference type="HOGENOM" id="CLU_086503_3_2_6"/>
<reference evidence="3" key="1">
    <citation type="journal article" date="2014" name="Genome Announc.">
        <title>Full-genome sequence of the plant growth-promoting bacterium Pseudomonas protegens CHA0.</title>
        <authorList>
            <person name="Jousset A."/>
            <person name="Schuldes J."/>
            <person name="Keel C."/>
            <person name="Maurhofer M."/>
            <person name="Daniel R."/>
            <person name="Scheu S."/>
            <person name="Thuermer A."/>
        </authorList>
    </citation>
    <scope>NUCLEOTIDE SEQUENCE [LARGE SCALE GENOMIC DNA]</scope>
    <source>
        <strain evidence="3">DSM 19095 / LMG 27888 / CFBP 6595 / CHA0</strain>
    </source>
</reference>
<dbReference type="EMBL" id="CP003190">
    <property type="protein sequence ID" value="AGL86737.1"/>
    <property type="molecule type" value="Genomic_DNA"/>
</dbReference>
<dbReference type="PROSITE" id="PS51186">
    <property type="entry name" value="GNAT"/>
    <property type="match status" value="1"/>
</dbReference>
<dbReference type="AlphaFoldDB" id="A0A2C9EST6"/>
<dbReference type="GO" id="GO:0016747">
    <property type="term" value="F:acyltransferase activity, transferring groups other than amino-acyl groups"/>
    <property type="evidence" value="ECO:0007669"/>
    <property type="project" value="InterPro"/>
</dbReference>
<dbReference type="Proteomes" id="UP000013940">
    <property type="component" value="Chromosome"/>
</dbReference>
<accession>A0A2C9EST6</accession>
<name>A0A2C9EST6_PSEPH</name>
<dbReference type="SUPFAM" id="SSF55729">
    <property type="entry name" value="Acyl-CoA N-acyltransferases (Nat)"/>
    <property type="match status" value="1"/>
</dbReference>
<dbReference type="CDD" id="cd04301">
    <property type="entry name" value="NAT_SF"/>
    <property type="match status" value="1"/>
</dbReference>
<gene>
    <name evidence="2" type="ORF">PFLCHA0_c49880</name>
</gene>
<dbReference type="Pfam" id="PF13508">
    <property type="entry name" value="Acetyltransf_7"/>
    <property type="match status" value="1"/>
</dbReference>
<evidence type="ECO:0000313" key="2">
    <source>
        <dbReference type="EMBL" id="AGL86737.1"/>
    </source>
</evidence>
<protein>
    <submittedName>
        <fullName evidence="2">Acetyltransferase, GNAT family</fullName>
    </submittedName>
</protein>
<dbReference type="eggNOG" id="COG0456">
    <property type="taxonomic scope" value="Bacteria"/>
</dbReference>
<dbReference type="KEGG" id="pprc:PFLCHA0_c49880"/>
<evidence type="ECO:0000313" key="3">
    <source>
        <dbReference type="Proteomes" id="UP000013940"/>
    </source>
</evidence>
<evidence type="ECO:0000259" key="1">
    <source>
        <dbReference type="PROSITE" id="PS51186"/>
    </source>
</evidence>
<organism evidence="2 3">
    <name type="scientific">Pseudomonas protegens (strain DSM 19095 / LMG 27888 / CFBP 6595 / CHA0)</name>
    <dbReference type="NCBI Taxonomy" id="1124983"/>
    <lineage>
        <taxon>Bacteria</taxon>
        <taxon>Pseudomonadati</taxon>
        <taxon>Pseudomonadota</taxon>
        <taxon>Gammaproteobacteria</taxon>
        <taxon>Pseudomonadales</taxon>
        <taxon>Pseudomonadaceae</taxon>
        <taxon>Pseudomonas</taxon>
    </lineage>
</organism>
<dbReference type="Gene3D" id="3.40.630.30">
    <property type="match status" value="1"/>
</dbReference>
<dbReference type="InterPro" id="IPR000182">
    <property type="entry name" value="GNAT_dom"/>
</dbReference>
<proteinExistence type="predicted"/>
<keyword evidence="2" id="KW-0808">Transferase</keyword>